<name>A0ABU0NNW5_STRRH</name>
<evidence type="ECO:0000313" key="3">
    <source>
        <dbReference type="Proteomes" id="UP001230654"/>
    </source>
</evidence>
<feature type="compositionally biased region" description="Low complexity" evidence="1">
    <location>
        <begin position="165"/>
        <end position="176"/>
    </location>
</feature>
<dbReference type="InterPro" id="IPR036188">
    <property type="entry name" value="FAD/NAD-bd_sf"/>
</dbReference>
<gene>
    <name evidence="2" type="ORF">QF030_002992</name>
</gene>
<protein>
    <submittedName>
        <fullName evidence="2">2-polyprenyl-6-methoxyphenol hydroxylase-like FAD-dependent oxidoreductase</fullName>
    </submittedName>
</protein>
<organism evidence="2 3">
    <name type="scientific">Streptomyces rishiriensis</name>
    <dbReference type="NCBI Taxonomy" id="68264"/>
    <lineage>
        <taxon>Bacteria</taxon>
        <taxon>Bacillati</taxon>
        <taxon>Actinomycetota</taxon>
        <taxon>Actinomycetes</taxon>
        <taxon>Kitasatosporales</taxon>
        <taxon>Streptomycetaceae</taxon>
        <taxon>Streptomyces</taxon>
    </lineage>
</organism>
<dbReference type="Gene3D" id="3.50.50.60">
    <property type="entry name" value="FAD/NAD(P)-binding domain"/>
    <property type="match status" value="1"/>
</dbReference>
<feature type="compositionally biased region" description="Gly residues" evidence="1">
    <location>
        <begin position="177"/>
        <end position="187"/>
    </location>
</feature>
<evidence type="ECO:0000313" key="2">
    <source>
        <dbReference type="EMBL" id="MDQ0580814.1"/>
    </source>
</evidence>
<dbReference type="EMBL" id="JAUSWV010000002">
    <property type="protein sequence ID" value="MDQ0580814.1"/>
    <property type="molecule type" value="Genomic_DNA"/>
</dbReference>
<comment type="caution">
    <text evidence="2">The sequence shown here is derived from an EMBL/GenBank/DDBJ whole genome shotgun (WGS) entry which is preliminary data.</text>
</comment>
<proteinExistence type="predicted"/>
<feature type="region of interest" description="Disordered" evidence="1">
    <location>
        <begin position="163"/>
        <end position="192"/>
    </location>
</feature>
<dbReference type="Proteomes" id="UP001230654">
    <property type="component" value="Unassembled WGS sequence"/>
</dbReference>
<sequence length="549" mass="56857">MSEPSNPVRTAVVLGGSHAGMLAARALAGLADRVVVVERDVLPDGPAPRRGLPQARHAHMLWSGGVRAVEELLPGVTEALLAAGARRAPVTTDMVVLGPRGWFRRWPESHHVILAGRDLLDATIRERVLADDRIELLSGVEVLGLVGDAGRITGVRVRAREGLARDTGAAPRAGAGATPGAGSGAAPGAGADAVPGADSGAVPAAGAGATSGAAAEAVPGPGTEAVPAAGSGAVPGAEAVSGDGVEWVVSGGLVVDATGRGSRVGRWLAELGLPAVERREVDSGLAYASRLFRAPEQARSGYPVVNVQPDPRAGGPGRAGFLLPIEDGHWIVTLNGTRGGEPGADNDDFVRFAREELRHPVIGELLERAEPVSEVVYTRATVNRRHFYERMPAWPENLTVLGDALAAYNPLYGHGLAVAAQSAVILRDVVRRRGWGSAGLSRRVQKAVARPVSTAWDLAVGQDVFFPGATEDGPTFRDRLVAAYVGRLMLTATGNGRIARRVTDVTSLERGPEVLLAPSVLLAAALGPWKPALTGPPLTADELKRAGLE</sequence>
<dbReference type="SUPFAM" id="SSF51905">
    <property type="entry name" value="FAD/NAD(P)-binding domain"/>
    <property type="match status" value="1"/>
</dbReference>
<evidence type="ECO:0000256" key="1">
    <source>
        <dbReference type="SAM" id="MobiDB-lite"/>
    </source>
</evidence>
<accession>A0ABU0NNW5</accession>
<keyword evidence="3" id="KW-1185">Reference proteome</keyword>
<dbReference type="PANTHER" id="PTHR43422:SF3">
    <property type="entry name" value="THIAMINE THIAZOLE SYNTHASE"/>
    <property type="match status" value="1"/>
</dbReference>
<dbReference type="PANTHER" id="PTHR43422">
    <property type="entry name" value="THIAMINE THIAZOLE SYNTHASE"/>
    <property type="match status" value="1"/>
</dbReference>
<reference evidence="2 3" key="1">
    <citation type="submission" date="2023-07" db="EMBL/GenBank/DDBJ databases">
        <title>Comparative genomics of wheat-associated soil bacteria to identify genetic determinants of phenazine resistance.</title>
        <authorList>
            <person name="Mouncey N."/>
        </authorList>
    </citation>
    <scope>NUCLEOTIDE SEQUENCE [LARGE SCALE GENOMIC DNA]</scope>
    <source>
        <strain evidence="2 3">B2I6</strain>
    </source>
</reference>